<dbReference type="Pfam" id="PF25590">
    <property type="entry name" value="DUF7936"/>
    <property type="match status" value="1"/>
</dbReference>
<evidence type="ECO:0000313" key="2">
    <source>
        <dbReference type="EMBL" id="CAB4137349.1"/>
    </source>
</evidence>
<proteinExistence type="predicted"/>
<dbReference type="EMBL" id="LR796334">
    <property type="protein sequence ID" value="CAB4137349.1"/>
    <property type="molecule type" value="Genomic_DNA"/>
</dbReference>
<evidence type="ECO:0000259" key="1">
    <source>
        <dbReference type="Pfam" id="PF25590"/>
    </source>
</evidence>
<protein>
    <recommendedName>
        <fullName evidence="1">DUF7936 domain-containing protein</fullName>
    </recommendedName>
</protein>
<sequence length="108" mass="12238">MELNFKWIIVQLDTKPQEGDLLDVVSVVHWRRNASDKMFIAESYGSMSCPTPSETDFTAYPDLTQEQVESWLEAGLDVSAIDNSLIMDIENQINPPIVTLPLPWIKEA</sequence>
<dbReference type="InterPro" id="IPR057696">
    <property type="entry name" value="DUF7936"/>
</dbReference>
<reference evidence="2" key="1">
    <citation type="submission" date="2020-04" db="EMBL/GenBank/DDBJ databases">
        <authorList>
            <person name="Chiriac C."/>
            <person name="Salcher M."/>
            <person name="Ghai R."/>
            <person name="Kavagutti S V."/>
        </authorList>
    </citation>
    <scope>NUCLEOTIDE SEQUENCE</scope>
</reference>
<name>A0A6J5M002_9CAUD</name>
<accession>A0A6J5M002</accession>
<organism evidence="2">
    <name type="scientific">uncultured Caudovirales phage</name>
    <dbReference type="NCBI Taxonomy" id="2100421"/>
    <lineage>
        <taxon>Viruses</taxon>
        <taxon>Duplodnaviria</taxon>
        <taxon>Heunggongvirae</taxon>
        <taxon>Uroviricota</taxon>
        <taxon>Caudoviricetes</taxon>
        <taxon>Peduoviridae</taxon>
        <taxon>Maltschvirus</taxon>
        <taxon>Maltschvirus maltsch</taxon>
    </lineage>
</organism>
<feature type="domain" description="DUF7936" evidence="1">
    <location>
        <begin position="4"/>
        <end position="104"/>
    </location>
</feature>
<gene>
    <name evidence="2" type="ORF">UFOVP324_29</name>
</gene>